<dbReference type="SMART" id="SM00796">
    <property type="entry name" value="AHS1"/>
    <property type="match status" value="1"/>
</dbReference>
<protein>
    <submittedName>
        <fullName evidence="6">5-oxoprolinase subunit PxpB</fullName>
        <ecNumber evidence="6">3.5.2.9</ecNumber>
    </submittedName>
</protein>
<dbReference type="Pfam" id="PF02682">
    <property type="entry name" value="CT_C_D"/>
    <property type="match status" value="1"/>
</dbReference>
<keyword evidence="7" id="KW-1185">Reference proteome</keyword>
<dbReference type="Gene3D" id="2.40.100.10">
    <property type="entry name" value="Cyclophilin-like"/>
    <property type="match status" value="1"/>
</dbReference>
<comment type="caution">
    <text evidence="6">The sequence shown here is derived from an EMBL/GenBank/DDBJ whole genome shotgun (WGS) entry which is preliminary data.</text>
</comment>
<keyword evidence="3" id="KW-0067">ATP-binding</keyword>
<sequence length="243" mass="27850">MAFNLVYKRYGERSILIEWPSVITKKTLFDVLACKDKILKNNIKSIVNITHAYNSLLVTYKKNIIDFESQCSTLKKIYNQNATYKQPKFKKWKIPVCYDAFFGIDLELMSKAKNCSKKDIIKRHSQAVYTVYFIGFLPGFLYLGGLDETLYFPRKDTPRLKIEKGAVAIGGHQTGVYPNESPGGWNIIGNTPISFFDVKKENPCFATSGDRIEFYPISLNKHHEIKTLVDVGDYQLESEVIYG</sequence>
<dbReference type="SUPFAM" id="SSF160467">
    <property type="entry name" value="PH0987 N-terminal domain-like"/>
    <property type="match status" value="1"/>
</dbReference>
<name>A0ABW5JP80_9FLAO</name>
<organism evidence="6 7">
    <name type="scientific">Gelatiniphilus marinus</name>
    <dbReference type="NCBI Taxonomy" id="1759464"/>
    <lineage>
        <taxon>Bacteria</taxon>
        <taxon>Pseudomonadati</taxon>
        <taxon>Bacteroidota</taxon>
        <taxon>Flavobacteriia</taxon>
        <taxon>Flavobacteriales</taxon>
        <taxon>Flavobacteriaceae</taxon>
        <taxon>Gelatiniphilus</taxon>
    </lineage>
</organism>
<dbReference type="Proteomes" id="UP001597441">
    <property type="component" value="Unassembled WGS sequence"/>
</dbReference>
<keyword evidence="1" id="KW-0547">Nucleotide-binding</keyword>
<keyword evidence="4" id="KW-0472">Membrane</keyword>
<evidence type="ECO:0000313" key="6">
    <source>
        <dbReference type="EMBL" id="MFD2534039.1"/>
    </source>
</evidence>
<dbReference type="RefSeq" id="WP_388013811.1">
    <property type="nucleotide sequence ID" value="NZ_JBHUDT010000001.1"/>
</dbReference>
<dbReference type="GO" id="GO:0017168">
    <property type="term" value="F:5-oxoprolinase (ATP-hydrolyzing) activity"/>
    <property type="evidence" value="ECO:0007669"/>
    <property type="project" value="UniProtKB-EC"/>
</dbReference>
<dbReference type="PANTHER" id="PTHR34698">
    <property type="entry name" value="5-OXOPROLINASE SUBUNIT B"/>
    <property type="match status" value="1"/>
</dbReference>
<reference evidence="7" key="1">
    <citation type="journal article" date="2019" name="Int. J. Syst. Evol. Microbiol.">
        <title>The Global Catalogue of Microorganisms (GCM) 10K type strain sequencing project: providing services to taxonomists for standard genome sequencing and annotation.</title>
        <authorList>
            <consortium name="The Broad Institute Genomics Platform"/>
            <consortium name="The Broad Institute Genome Sequencing Center for Infectious Disease"/>
            <person name="Wu L."/>
            <person name="Ma J."/>
        </authorList>
    </citation>
    <scope>NUCLEOTIDE SEQUENCE [LARGE SCALE GENOMIC DNA]</scope>
    <source>
        <strain evidence="7">KCTC 42903</strain>
    </source>
</reference>
<evidence type="ECO:0000256" key="2">
    <source>
        <dbReference type="ARBA" id="ARBA00022801"/>
    </source>
</evidence>
<keyword evidence="4" id="KW-1133">Transmembrane helix</keyword>
<feature type="transmembrane region" description="Helical" evidence="4">
    <location>
        <begin position="127"/>
        <end position="145"/>
    </location>
</feature>
<dbReference type="Gene3D" id="3.30.1360.40">
    <property type="match status" value="1"/>
</dbReference>
<evidence type="ECO:0000259" key="5">
    <source>
        <dbReference type="SMART" id="SM00796"/>
    </source>
</evidence>
<gene>
    <name evidence="6" type="primary">pxpB</name>
    <name evidence="6" type="ORF">ACFSQS_02895</name>
</gene>
<dbReference type="SUPFAM" id="SSF50891">
    <property type="entry name" value="Cyclophilin-like"/>
    <property type="match status" value="1"/>
</dbReference>
<dbReference type="InterPro" id="IPR029000">
    <property type="entry name" value="Cyclophilin-like_dom_sf"/>
</dbReference>
<dbReference type="EMBL" id="JBHULK010000001">
    <property type="protein sequence ID" value="MFD2534039.1"/>
    <property type="molecule type" value="Genomic_DNA"/>
</dbReference>
<evidence type="ECO:0000256" key="3">
    <source>
        <dbReference type="ARBA" id="ARBA00022840"/>
    </source>
</evidence>
<dbReference type="NCBIfam" id="TIGR00370">
    <property type="entry name" value="5-oxoprolinase subunit PxpB"/>
    <property type="match status" value="1"/>
</dbReference>
<keyword evidence="4" id="KW-0812">Transmembrane</keyword>
<dbReference type="EC" id="3.5.2.9" evidence="6"/>
<dbReference type="PANTHER" id="PTHR34698:SF2">
    <property type="entry name" value="5-OXOPROLINASE SUBUNIT B"/>
    <property type="match status" value="1"/>
</dbReference>
<evidence type="ECO:0000313" key="7">
    <source>
        <dbReference type="Proteomes" id="UP001597441"/>
    </source>
</evidence>
<accession>A0ABW5JP80</accession>
<feature type="domain" description="Carboxyltransferase" evidence="5">
    <location>
        <begin position="5"/>
        <end position="206"/>
    </location>
</feature>
<evidence type="ECO:0000256" key="1">
    <source>
        <dbReference type="ARBA" id="ARBA00022741"/>
    </source>
</evidence>
<proteinExistence type="predicted"/>
<evidence type="ECO:0000256" key="4">
    <source>
        <dbReference type="SAM" id="Phobius"/>
    </source>
</evidence>
<keyword evidence="2 6" id="KW-0378">Hydrolase</keyword>
<dbReference type="InterPro" id="IPR010016">
    <property type="entry name" value="PxpB"/>
</dbReference>
<dbReference type="InterPro" id="IPR003833">
    <property type="entry name" value="CT_C_D"/>
</dbReference>